<accession>A0A9D1NN69</accession>
<dbReference type="InterPro" id="IPR050218">
    <property type="entry name" value="LptD"/>
</dbReference>
<protein>
    <submittedName>
        <fullName evidence="3">LPS-assembly protein LptD</fullName>
    </submittedName>
</protein>
<dbReference type="GO" id="GO:0061024">
    <property type="term" value="P:membrane organization"/>
    <property type="evidence" value="ECO:0007669"/>
    <property type="project" value="InterPro"/>
</dbReference>
<dbReference type="PANTHER" id="PTHR30189:SF1">
    <property type="entry name" value="LPS-ASSEMBLY PROTEIN LPTD"/>
    <property type="match status" value="1"/>
</dbReference>
<comment type="caution">
    <text evidence="3">The sequence shown here is derived from an EMBL/GenBank/DDBJ whole genome shotgun (WGS) entry which is preliminary data.</text>
</comment>
<reference evidence="3" key="1">
    <citation type="submission" date="2020-10" db="EMBL/GenBank/DDBJ databases">
        <authorList>
            <person name="Gilroy R."/>
        </authorList>
    </citation>
    <scope>NUCLEOTIDE SEQUENCE</scope>
    <source>
        <strain evidence="3">35461</strain>
    </source>
</reference>
<sequence>MRTPTHTLAARAALAAALCLLTAPRAAAADYEATVRDAIGLDALGGDIQVSADRMGADQKTGRTTLDGHVVITFADVTLTCDRATYDQATGDVHAEGNVRMRSTSGGSWDGDSLDFNHRTGAGLMGAGLLRLGAFAVKADKGAVRDDDGVFHAQDATLTTCANEPEDWHWSVTGEGRYKVGEFVELRNAVARLGGIPVLWFPYYYRDLNTHYGWRIRPGYTSKWGAFLNLGYVYPIAGNPNGDRLLYGRSQLDLRSERGVGLGQELTWSTEGMFGRGTRQWGRLSLYGVYDTDEQDGEDRNWQSSYDDYRWAIGLTEHLQFTPRDFLHITGETVSDSQFREDYKQEDVRASSQPLGIINYEHRENDWAASLAVSGPIDSFYAGVRRLPELRIDTLPKPLLGIPHLYYESQTAAGWLRRQPAKYDTAWEGRFSYQPGNWAYYDTFRVDTRHLLRRPIALADGLTLTPRLGWRGTYYTDSPDGDALFRSLFELGATLQARFWRDYEPVRHTLVPYLDLTWVPGSQDGPEDRPYAFDRLDQEYEWRDRYRSDGLTPSHRYAGLRFGLKNILQKRDPDTKALSPLLDTDLYGVWVFQTQDQWVRWHRYEQPGRGNLSKPARRVKEQTGLRVLGFDATYKPTSDITLATDFQYDPEESRLALWDLNLRYEISPITLYAGYLRRHHEVYDYYWADEVQDSVLYGGFIHELGDTLAWSLYARYNIEEGDLEETGGFIQYNLDCIALRLNVDYLTTYVSDDGWKHEPDFRISLGFWLRAFPHEEDEEWMDWASLADR</sequence>
<reference evidence="3" key="2">
    <citation type="journal article" date="2021" name="PeerJ">
        <title>Extensive microbial diversity within the chicken gut microbiome revealed by metagenomics and culture.</title>
        <authorList>
            <person name="Gilroy R."/>
            <person name="Ravi A."/>
            <person name="Getino M."/>
            <person name="Pursley I."/>
            <person name="Horton D.L."/>
            <person name="Alikhan N.F."/>
            <person name="Baker D."/>
            <person name="Gharbi K."/>
            <person name="Hall N."/>
            <person name="Watson M."/>
            <person name="Adriaenssens E.M."/>
            <person name="Foster-Nyarko E."/>
            <person name="Jarju S."/>
            <person name="Secka A."/>
            <person name="Antonio M."/>
            <person name="Oren A."/>
            <person name="Chaudhuri R.R."/>
            <person name="La Ragione R."/>
            <person name="Hildebrand F."/>
            <person name="Pallen M.J."/>
        </authorList>
    </citation>
    <scope>NUCLEOTIDE SEQUENCE</scope>
    <source>
        <strain evidence="3">35461</strain>
    </source>
</reference>
<evidence type="ECO:0000313" key="4">
    <source>
        <dbReference type="Proteomes" id="UP000886845"/>
    </source>
</evidence>
<name>A0A9D1NN69_9BACT</name>
<dbReference type="InterPro" id="IPR007543">
    <property type="entry name" value="LptD_C"/>
</dbReference>
<feature type="domain" description="LptD C-terminal" evidence="2">
    <location>
        <begin position="310"/>
        <end position="524"/>
    </location>
</feature>
<dbReference type="Gene3D" id="2.60.450.10">
    <property type="entry name" value="Lipopolysaccharide (LPS) transport protein A like domain"/>
    <property type="match status" value="1"/>
</dbReference>
<dbReference type="AlphaFoldDB" id="A0A9D1NN69"/>
<evidence type="ECO:0000313" key="3">
    <source>
        <dbReference type="EMBL" id="HIV09050.1"/>
    </source>
</evidence>
<evidence type="ECO:0000256" key="1">
    <source>
        <dbReference type="SAM" id="SignalP"/>
    </source>
</evidence>
<dbReference type="GO" id="GO:1990351">
    <property type="term" value="C:transporter complex"/>
    <property type="evidence" value="ECO:0007669"/>
    <property type="project" value="TreeGrafter"/>
</dbReference>
<feature type="chain" id="PRO_5039359677" evidence="1">
    <location>
        <begin position="29"/>
        <end position="789"/>
    </location>
</feature>
<dbReference type="EMBL" id="DVOR01000093">
    <property type="protein sequence ID" value="HIV09050.1"/>
    <property type="molecule type" value="Genomic_DNA"/>
</dbReference>
<keyword evidence="1" id="KW-0732">Signal</keyword>
<evidence type="ECO:0000259" key="2">
    <source>
        <dbReference type="Pfam" id="PF04453"/>
    </source>
</evidence>
<proteinExistence type="predicted"/>
<dbReference type="GO" id="GO:0009279">
    <property type="term" value="C:cell outer membrane"/>
    <property type="evidence" value="ECO:0007669"/>
    <property type="project" value="TreeGrafter"/>
</dbReference>
<dbReference type="Proteomes" id="UP000886845">
    <property type="component" value="Unassembled WGS sequence"/>
</dbReference>
<organism evidence="3 4">
    <name type="scientific">Candidatus Spyradenecus faecavium</name>
    <dbReference type="NCBI Taxonomy" id="2840947"/>
    <lineage>
        <taxon>Bacteria</taxon>
        <taxon>Pseudomonadati</taxon>
        <taxon>Lentisphaerota</taxon>
        <taxon>Lentisphaeria</taxon>
        <taxon>Lentisphaerales</taxon>
        <taxon>Lentisphaeraceae</taxon>
        <taxon>Lentisphaeraceae incertae sedis</taxon>
        <taxon>Candidatus Spyradenecus</taxon>
    </lineage>
</organism>
<feature type="signal peptide" evidence="1">
    <location>
        <begin position="1"/>
        <end position="28"/>
    </location>
</feature>
<dbReference type="Pfam" id="PF04453">
    <property type="entry name" value="LptD"/>
    <property type="match status" value="1"/>
</dbReference>
<dbReference type="PANTHER" id="PTHR30189">
    <property type="entry name" value="LPS-ASSEMBLY PROTEIN"/>
    <property type="match status" value="1"/>
</dbReference>
<gene>
    <name evidence="3" type="ORF">IAC79_02910</name>
</gene>